<evidence type="ECO:0000256" key="6">
    <source>
        <dbReference type="ARBA" id="ARBA00022741"/>
    </source>
</evidence>
<accession>A0ABV8EBX6</accession>
<keyword evidence="12" id="KW-1185">Reference proteome</keyword>
<gene>
    <name evidence="11" type="ORF">ACFOVS_18385</name>
</gene>
<evidence type="ECO:0000259" key="10">
    <source>
        <dbReference type="PROSITE" id="PS50893"/>
    </source>
</evidence>
<comment type="caution">
    <text evidence="11">The sequence shown here is derived from an EMBL/GenBank/DDBJ whole genome shotgun (WGS) entry which is preliminary data.</text>
</comment>
<keyword evidence="7 11" id="KW-0067">ATP-binding</keyword>
<evidence type="ECO:0000313" key="11">
    <source>
        <dbReference type="EMBL" id="MFC3970062.1"/>
    </source>
</evidence>
<evidence type="ECO:0000313" key="12">
    <source>
        <dbReference type="Proteomes" id="UP001595697"/>
    </source>
</evidence>
<dbReference type="InterPro" id="IPR012340">
    <property type="entry name" value="NA-bd_OB-fold"/>
</dbReference>
<dbReference type="EMBL" id="JBHSBD010000091">
    <property type="protein sequence ID" value="MFC3970062.1"/>
    <property type="molecule type" value="Genomic_DNA"/>
</dbReference>
<name>A0ABV8EBX6_9HYPH</name>
<dbReference type="InterPro" id="IPR003439">
    <property type="entry name" value="ABC_transporter-like_ATP-bd"/>
</dbReference>
<dbReference type="InterPro" id="IPR008995">
    <property type="entry name" value="Mo/tungstate-bd_C_term_dom"/>
</dbReference>
<dbReference type="PROSITE" id="PS00211">
    <property type="entry name" value="ABC_TRANSPORTER_1"/>
    <property type="match status" value="1"/>
</dbReference>
<feature type="domain" description="ABC transporter" evidence="10">
    <location>
        <begin position="5"/>
        <end position="235"/>
    </location>
</feature>
<dbReference type="RefSeq" id="WP_247262344.1">
    <property type="nucleotide sequence ID" value="NZ_JALJQZ010000045.1"/>
</dbReference>
<dbReference type="InterPro" id="IPR013611">
    <property type="entry name" value="Transp-assoc_OB_typ2"/>
</dbReference>
<dbReference type="PROSITE" id="PS50893">
    <property type="entry name" value="ABC_TRANSPORTER_2"/>
    <property type="match status" value="1"/>
</dbReference>
<sequence>MGNTIELDHVSKAFDGKTVIHGLSAAFEDGEFIAILGPSGCGKSTMLSMIAGLERITSGRILIGGTEVQNKAPKDRGCAMVFQNYALYPHMSVRENIGYALKVAGVPKEERHRRIAEAARVVELGDYLDRRPSALSGGQRQRVAIARAIVREPKVLLFDEPLSNLDAKLRHGMRMELSQLHRRIGATSVFVTHDQIEAMTLAGRVMLLNAGRIEQFASPHDLYHRPASTFVASFIGAPPMNLITVTGDGSALRLPDGTILADHGHTGGVTLGIRPEKIVTGAGTLLAKVLYREDLGSHCSLLVQLGGGQTILIASPFGTEIGAFDEIRFHFPTEQIHLFDTETGLRANS</sequence>
<dbReference type="NCBIfam" id="NF008653">
    <property type="entry name" value="PRK11650.1"/>
    <property type="match status" value="1"/>
</dbReference>
<comment type="subcellular location">
    <subcellularLocation>
        <location evidence="1">Cell inner membrane</location>
        <topology evidence="1">Peripheral membrane protein</topology>
    </subcellularLocation>
</comment>
<evidence type="ECO:0000256" key="1">
    <source>
        <dbReference type="ARBA" id="ARBA00004417"/>
    </source>
</evidence>
<dbReference type="Gene3D" id="2.40.50.100">
    <property type="match status" value="1"/>
</dbReference>
<evidence type="ECO:0000256" key="8">
    <source>
        <dbReference type="ARBA" id="ARBA00022967"/>
    </source>
</evidence>
<keyword evidence="6" id="KW-0547">Nucleotide-binding</keyword>
<dbReference type="InterPro" id="IPR003593">
    <property type="entry name" value="AAA+_ATPase"/>
</dbReference>
<evidence type="ECO:0000256" key="2">
    <source>
        <dbReference type="ARBA" id="ARBA00005417"/>
    </source>
</evidence>
<dbReference type="PANTHER" id="PTHR43875">
    <property type="entry name" value="MALTODEXTRIN IMPORT ATP-BINDING PROTEIN MSMX"/>
    <property type="match status" value="1"/>
</dbReference>
<keyword evidence="8" id="KW-1278">Translocase</keyword>
<keyword evidence="5" id="KW-0997">Cell inner membrane</keyword>
<dbReference type="Proteomes" id="UP001595697">
    <property type="component" value="Unassembled WGS sequence"/>
</dbReference>
<dbReference type="Pfam" id="PF08402">
    <property type="entry name" value="TOBE_2"/>
    <property type="match status" value="1"/>
</dbReference>
<dbReference type="InterPro" id="IPR027417">
    <property type="entry name" value="P-loop_NTPase"/>
</dbReference>
<keyword evidence="9" id="KW-0472">Membrane</keyword>
<dbReference type="Gene3D" id="2.40.50.140">
    <property type="entry name" value="Nucleic acid-binding proteins"/>
    <property type="match status" value="1"/>
</dbReference>
<dbReference type="PANTHER" id="PTHR43875:SF15">
    <property type="entry name" value="TREHALOSE IMPORT ATP-BINDING PROTEIN SUGC"/>
    <property type="match status" value="1"/>
</dbReference>
<proteinExistence type="inferred from homology"/>
<dbReference type="SUPFAM" id="SSF52540">
    <property type="entry name" value="P-loop containing nucleoside triphosphate hydrolases"/>
    <property type="match status" value="1"/>
</dbReference>
<dbReference type="InterPro" id="IPR047641">
    <property type="entry name" value="ABC_transpr_MalK/UgpC-like"/>
</dbReference>
<dbReference type="Pfam" id="PF00005">
    <property type="entry name" value="ABC_tran"/>
    <property type="match status" value="1"/>
</dbReference>
<evidence type="ECO:0000256" key="7">
    <source>
        <dbReference type="ARBA" id="ARBA00022840"/>
    </source>
</evidence>
<dbReference type="SMART" id="SM00382">
    <property type="entry name" value="AAA"/>
    <property type="match status" value="1"/>
</dbReference>
<dbReference type="Gene3D" id="3.40.50.300">
    <property type="entry name" value="P-loop containing nucleotide triphosphate hydrolases"/>
    <property type="match status" value="1"/>
</dbReference>
<evidence type="ECO:0000256" key="4">
    <source>
        <dbReference type="ARBA" id="ARBA00022475"/>
    </source>
</evidence>
<dbReference type="SUPFAM" id="SSF50331">
    <property type="entry name" value="MOP-like"/>
    <property type="match status" value="1"/>
</dbReference>
<dbReference type="GO" id="GO:0005524">
    <property type="term" value="F:ATP binding"/>
    <property type="evidence" value="ECO:0007669"/>
    <property type="project" value="UniProtKB-KW"/>
</dbReference>
<evidence type="ECO:0000256" key="3">
    <source>
        <dbReference type="ARBA" id="ARBA00022448"/>
    </source>
</evidence>
<evidence type="ECO:0000256" key="9">
    <source>
        <dbReference type="ARBA" id="ARBA00023136"/>
    </source>
</evidence>
<dbReference type="InterPro" id="IPR017871">
    <property type="entry name" value="ABC_transporter-like_CS"/>
</dbReference>
<organism evidence="11 12">
    <name type="scientific">Rhizobium lemnae</name>
    <dbReference type="NCBI Taxonomy" id="1214924"/>
    <lineage>
        <taxon>Bacteria</taxon>
        <taxon>Pseudomonadati</taxon>
        <taxon>Pseudomonadota</taxon>
        <taxon>Alphaproteobacteria</taxon>
        <taxon>Hyphomicrobiales</taxon>
        <taxon>Rhizobiaceae</taxon>
        <taxon>Rhizobium/Agrobacterium group</taxon>
        <taxon>Rhizobium</taxon>
    </lineage>
</organism>
<keyword evidence="4" id="KW-1003">Cell membrane</keyword>
<comment type="similarity">
    <text evidence="2">Belongs to the ABC transporter superfamily.</text>
</comment>
<keyword evidence="3" id="KW-0813">Transport</keyword>
<evidence type="ECO:0000256" key="5">
    <source>
        <dbReference type="ARBA" id="ARBA00022519"/>
    </source>
</evidence>
<protein>
    <submittedName>
        <fullName evidence="11">ABC transporter ATP-binding protein</fullName>
    </submittedName>
</protein>
<reference evidence="12" key="1">
    <citation type="journal article" date="2019" name="Int. J. Syst. Evol. Microbiol.">
        <title>The Global Catalogue of Microorganisms (GCM) 10K type strain sequencing project: providing services to taxonomists for standard genome sequencing and annotation.</title>
        <authorList>
            <consortium name="The Broad Institute Genomics Platform"/>
            <consortium name="The Broad Institute Genome Sequencing Center for Infectious Disease"/>
            <person name="Wu L."/>
            <person name="Ma J."/>
        </authorList>
    </citation>
    <scope>NUCLEOTIDE SEQUENCE [LARGE SCALE GENOMIC DNA]</scope>
    <source>
        <strain evidence="12">TBRC 5781</strain>
    </source>
</reference>